<evidence type="ECO:0000313" key="3">
    <source>
        <dbReference type="Proteomes" id="UP000006055"/>
    </source>
</evidence>
<feature type="transmembrane region" description="Helical" evidence="1">
    <location>
        <begin position="88"/>
        <end position="109"/>
    </location>
</feature>
<dbReference type="AlphaFoldDB" id="I4C1R6"/>
<feature type="transmembrane region" description="Helical" evidence="1">
    <location>
        <begin position="54"/>
        <end position="76"/>
    </location>
</feature>
<dbReference type="STRING" id="706587.Desti_0782"/>
<dbReference type="Proteomes" id="UP000006055">
    <property type="component" value="Chromosome"/>
</dbReference>
<keyword evidence="1" id="KW-1133">Transmembrane helix</keyword>
<evidence type="ECO:0000256" key="1">
    <source>
        <dbReference type="SAM" id="Phobius"/>
    </source>
</evidence>
<sequence length="120" mass="13490">MESVVSQPRPIPNWASRLFALRWYEWLGWLLEVGLVSTFILVTVTQFLEDEARGGWVMIVLTILFCAPGVWILLGYRPALGSKLGKQDIGLAIAFAIWAILFIYLIGFLPQHEQGPFGSP</sequence>
<reference evidence="3" key="1">
    <citation type="submission" date="2012-06" db="EMBL/GenBank/DDBJ databases">
        <title>Complete sequence of chromosome of Desulfomonile tiedjei DSM 6799.</title>
        <authorList>
            <person name="Lucas S."/>
            <person name="Copeland A."/>
            <person name="Lapidus A."/>
            <person name="Glavina del Rio T."/>
            <person name="Dalin E."/>
            <person name="Tice H."/>
            <person name="Bruce D."/>
            <person name="Goodwin L."/>
            <person name="Pitluck S."/>
            <person name="Peters L."/>
            <person name="Ovchinnikova G."/>
            <person name="Zeytun A."/>
            <person name="Lu M."/>
            <person name="Kyrpides N."/>
            <person name="Mavromatis K."/>
            <person name="Ivanova N."/>
            <person name="Brettin T."/>
            <person name="Detter J.C."/>
            <person name="Han C."/>
            <person name="Larimer F."/>
            <person name="Land M."/>
            <person name="Hauser L."/>
            <person name="Markowitz V."/>
            <person name="Cheng J.-F."/>
            <person name="Hugenholtz P."/>
            <person name="Woyke T."/>
            <person name="Wu D."/>
            <person name="Spring S."/>
            <person name="Schroeder M."/>
            <person name="Brambilla E."/>
            <person name="Klenk H.-P."/>
            <person name="Eisen J.A."/>
        </authorList>
    </citation>
    <scope>NUCLEOTIDE SEQUENCE [LARGE SCALE GENOMIC DNA]</scope>
    <source>
        <strain evidence="3">ATCC 49306 / DSM 6799 / DCB-1</strain>
    </source>
</reference>
<gene>
    <name evidence="2" type="ordered locus">Desti_0782</name>
</gene>
<evidence type="ECO:0000313" key="2">
    <source>
        <dbReference type="EMBL" id="AFM23507.1"/>
    </source>
</evidence>
<organism evidence="2 3">
    <name type="scientific">Desulfomonile tiedjei (strain ATCC 49306 / DSM 6799 / DCB-1)</name>
    <dbReference type="NCBI Taxonomy" id="706587"/>
    <lineage>
        <taxon>Bacteria</taxon>
        <taxon>Pseudomonadati</taxon>
        <taxon>Thermodesulfobacteriota</taxon>
        <taxon>Desulfomonilia</taxon>
        <taxon>Desulfomonilales</taxon>
        <taxon>Desulfomonilaceae</taxon>
        <taxon>Desulfomonile</taxon>
    </lineage>
</organism>
<keyword evidence="1" id="KW-0472">Membrane</keyword>
<accession>I4C1R6</accession>
<dbReference type="KEGG" id="dti:Desti_0782"/>
<proteinExistence type="predicted"/>
<dbReference type="RefSeq" id="WP_014808663.1">
    <property type="nucleotide sequence ID" value="NC_018025.1"/>
</dbReference>
<keyword evidence="3" id="KW-1185">Reference proteome</keyword>
<name>I4C1R6_DESTA</name>
<dbReference type="HOGENOM" id="CLU_2045913_0_0_7"/>
<keyword evidence="1" id="KW-0812">Transmembrane</keyword>
<protein>
    <submittedName>
        <fullName evidence="2">Uncharacterized protein</fullName>
    </submittedName>
</protein>
<dbReference type="EMBL" id="CP003360">
    <property type="protein sequence ID" value="AFM23507.1"/>
    <property type="molecule type" value="Genomic_DNA"/>
</dbReference>
<feature type="transmembrane region" description="Helical" evidence="1">
    <location>
        <begin position="26"/>
        <end position="48"/>
    </location>
</feature>